<proteinExistence type="predicted"/>
<protein>
    <submittedName>
        <fullName evidence="1">Uncharacterized protein</fullName>
    </submittedName>
</protein>
<name>A0A383EZT9_9ZZZZ</name>
<accession>A0A383EZT9</accession>
<evidence type="ECO:0000313" key="1">
    <source>
        <dbReference type="EMBL" id="SVE61953.1"/>
    </source>
</evidence>
<sequence length="97" mass="10654">MKPTLIALVALSLCLLAAGTDLGKDGFRGRVKSVKNSRYKITEKFGKPIRVGGGVVFACNYDKKGNKLQEMKCDSAGKPVSNYTYMYDDNGNQLEWA</sequence>
<feature type="non-terminal residue" evidence="1">
    <location>
        <position position="97"/>
    </location>
</feature>
<organism evidence="1">
    <name type="scientific">marine metagenome</name>
    <dbReference type="NCBI Taxonomy" id="408172"/>
    <lineage>
        <taxon>unclassified sequences</taxon>
        <taxon>metagenomes</taxon>
        <taxon>ecological metagenomes</taxon>
    </lineage>
</organism>
<reference evidence="1" key="1">
    <citation type="submission" date="2018-05" db="EMBL/GenBank/DDBJ databases">
        <authorList>
            <person name="Lanie J.A."/>
            <person name="Ng W.-L."/>
            <person name="Kazmierczak K.M."/>
            <person name="Andrzejewski T.M."/>
            <person name="Davidsen T.M."/>
            <person name="Wayne K.J."/>
            <person name="Tettelin H."/>
            <person name="Glass J.I."/>
            <person name="Rusch D."/>
            <person name="Podicherti R."/>
            <person name="Tsui H.-C.T."/>
            <person name="Winkler M.E."/>
        </authorList>
    </citation>
    <scope>NUCLEOTIDE SEQUENCE</scope>
</reference>
<dbReference type="AlphaFoldDB" id="A0A383EZT9"/>
<gene>
    <name evidence="1" type="ORF">METZ01_LOCUS514807</name>
</gene>
<dbReference type="EMBL" id="UINC01230009">
    <property type="protein sequence ID" value="SVE61953.1"/>
    <property type="molecule type" value="Genomic_DNA"/>
</dbReference>